<dbReference type="InterPro" id="IPR013783">
    <property type="entry name" value="Ig-like_fold"/>
</dbReference>
<evidence type="ECO:0000259" key="1">
    <source>
        <dbReference type="SMART" id="SM00407"/>
    </source>
</evidence>
<name>A0A8D0GJ49_SPHPU</name>
<dbReference type="Ensembl" id="ENSSPUT00000008138.1">
    <property type="protein sequence ID" value="ENSSPUP00000007638.1"/>
    <property type="gene ID" value="ENSSPUG00000005904.1"/>
</dbReference>
<evidence type="ECO:0000313" key="3">
    <source>
        <dbReference type="Proteomes" id="UP000694392"/>
    </source>
</evidence>
<dbReference type="OMA" id="PITANVC"/>
<organism evidence="2 3">
    <name type="scientific">Sphenodon punctatus</name>
    <name type="common">Tuatara</name>
    <name type="synonym">Hatteria punctata</name>
    <dbReference type="NCBI Taxonomy" id="8508"/>
    <lineage>
        <taxon>Eukaryota</taxon>
        <taxon>Metazoa</taxon>
        <taxon>Chordata</taxon>
        <taxon>Craniata</taxon>
        <taxon>Vertebrata</taxon>
        <taxon>Euteleostomi</taxon>
        <taxon>Lepidosauria</taxon>
        <taxon>Sphenodontia</taxon>
        <taxon>Sphenodontidae</taxon>
        <taxon>Sphenodon</taxon>
    </lineage>
</organism>
<reference evidence="2" key="1">
    <citation type="submission" date="2025-05" db="UniProtKB">
        <authorList>
            <consortium name="Ensembl"/>
        </authorList>
    </citation>
    <scope>IDENTIFICATION</scope>
</reference>
<dbReference type="Ensembl" id="ENSSPUT00000008153.1">
    <property type="protein sequence ID" value="ENSSPUP00000007654.1"/>
    <property type="gene ID" value="ENSSPUG00000005904.1"/>
</dbReference>
<dbReference type="SMART" id="SM00407">
    <property type="entry name" value="IGc1"/>
    <property type="match status" value="1"/>
</dbReference>
<sequence length="142" mass="15602">MKSDKPRNDGQYTAACLAKDFYPKNIEITIKPGDNLYDLKDAILSPDGTYSSVKVVKVSPGQQVHCSALHDGIHINATEAQQATIQPLTVKQEYCPPANTTVPEDESTEKVNTVSVIILGLRVLFAKSIAFNVLMTTKLMFF</sequence>
<dbReference type="Ensembl" id="ENSSPUT00000008143.1">
    <property type="protein sequence ID" value="ENSSPUP00000007644.1"/>
    <property type="gene ID" value="ENSSPUG00000005904.1"/>
</dbReference>
<proteinExistence type="predicted"/>
<evidence type="ECO:0000313" key="2">
    <source>
        <dbReference type="Ensembl" id="ENSSPUP00000007644.1"/>
    </source>
</evidence>
<dbReference type="Gene3D" id="2.60.40.10">
    <property type="entry name" value="Immunoglobulins"/>
    <property type="match status" value="1"/>
</dbReference>
<dbReference type="InterPro" id="IPR003597">
    <property type="entry name" value="Ig_C1-set"/>
</dbReference>
<dbReference type="Proteomes" id="UP000694392">
    <property type="component" value="Unplaced"/>
</dbReference>
<dbReference type="GeneTree" id="ENSGT01030000235488"/>
<accession>A0A8D0GJ49</accession>
<dbReference type="SUPFAM" id="SSF48726">
    <property type="entry name" value="Immunoglobulin"/>
    <property type="match status" value="1"/>
</dbReference>
<dbReference type="InterPro" id="IPR036179">
    <property type="entry name" value="Ig-like_dom_sf"/>
</dbReference>
<dbReference type="Pfam" id="PF07654">
    <property type="entry name" value="C1-set"/>
    <property type="match status" value="1"/>
</dbReference>
<protein>
    <recommendedName>
        <fullName evidence="1">Immunoglobulin C1-set domain-containing protein</fullName>
    </recommendedName>
</protein>
<dbReference type="AlphaFoldDB" id="A0A8D0GJ49"/>
<feature type="domain" description="Immunoglobulin C1-set" evidence="1">
    <location>
        <begin position="11"/>
        <end position="76"/>
    </location>
</feature>
<keyword evidence="3" id="KW-1185">Reference proteome</keyword>